<dbReference type="InterPro" id="IPR051336">
    <property type="entry name" value="RhoGEF_Guanine_NuclExch_SF"/>
</dbReference>
<dbReference type="PANTHER" id="PTHR22826">
    <property type="entry name" value="RHO GUANINE EXCHANGE FACTOR-RELATED"/>
    <property type="match status" value="1"/>
</dbReference>
<dbReference type="Proteomes" id="UP001266305">
    <property type="component" value="Unassembled WGS sequence"/>
</dbReference>
<evidence type="ECO:0000313" key="4">
    <source>
        <dbReference type="Proteomes" id="UP001266305"/>
    </source>
</evidence>
<evidence type="ECO:0000313" key="3">
    <source>
        <dbReference type="EMBL" id="KAK2118692.1"/>
    </source>
</evidence>
<keyword evidence="1" id="KW-0344">Guanine-nucleotide releasing factor</keyword>
<comment type="caution">
    <text evidence="3">The sequence shown here is derived from an EMBL/GenBank/DDBJ whole genome shotgun (WGS) entry which is preliminary data.</text>
</comment>
<protein>
    <submittedName>
        <fullName evidence="3">Uncharacterized protein</fullName>
    </submittedName>
</protein>
<name>A0ABQ9WAQ2_SAGOE</name>
<reference evidence="3 4" key="1">
    <citation type="submission" date="2023-05" db="EMBL/GenBank/DDBJ databases">
        <title>B98-5 Cell Line De Novo Hybrid Assembly: An Optical Mapping Approach.</title>
        <authorList>
            <person name="Kananen K."/>
            <person name="Auerbach J.A."/>
            <person name="Kautto E."/>
            <person name="Blachly J.S."/>
        </authorList>
    </citation>
    <scope>NUCLEOTIDE SEQUENCE [LARGE SCALE GENOMIC DNA]</scope>
    <source>
        <strain evidence="3">B95-8</strain>
        <tissue evidence="3">Cell line</tissue>
    </source>
</reference>
<keyword evidence="4" id="KW-1185">Reference proteome</keyword>
<organism evidence="3 4">
    <name type="scientific">Saguinus oedipus</name>
    <name type="common">Cotton-top tamarin</name>
    <name type="synonym">Oedipomidas oedipus</name>
    <dbReference type="NCBI Taxonomy" id="9490"/>
    <lineage>
        <taxon>Eukaryota</taxon>
        <taxon>Metazoa</taxon>
        <taxon>Chordata</taxon>
        <taxon>Craniata</taxon>
        <taxon>Vertebrata</taxon>
        <taxon>Euteleostomi</taxon>
        <taxon>Mammalia</taxon>
        <taxon>Eutheria</taxon>
        <taxon>Euarchontoglires</taxon>
        <taxon>Primates</taxon>
        <taxon>Haplorrhini</taxon>
        <taxon>Platyrrhini</taxon>
        <taxon>Cebidae</taxon>
        <taxon>Callitrichinae</taxon>
        <taxon>Saguinus</taxon>
    </lineage>
</organism>
<evidence type="ECO:0000256" key="1">
    <source>
        <dbReference type="ARBA" id="ARBA00022658"/>
    </source>
</evidence>
<evidence type="ECO:0000256" key="2">
    <source>
        <dbReference type="SAM" id="MobiDB-lite"/>
    </source>
</evidence>
<accession>A0ABQ9WAQ2</accession>
<sequence length="101" mass="10833">MPVQTTVLEITESQDEGTVCPQKSGIPGPPAPPQPDAMGGLQPGPPPTFLLSLQGYAAEMDNPLMAHLLSTGLHNKKDVLFGNMEEIYHFHNRHAPVIPLG</sequence>
<proteinExistence type="predicted"/>
<dbReference type="PANTHER" id="PTHR22826:SF115">
    <property type="entry name" value="GUANINE NUCLEOTIDE EXCHANGE FACTOR DBS"/>
    <property type="match status" value="1"/>
</dbReference>
<gene>
    <name evidence="3" type="ORF">P7K49_000078</name>
</gene>
<feature type="region of interest" description="Disordered" evidence="2">
    <location>
        <begin position="14"/>
        <end position="46"/>
    </location>
</feature>
<dbReference type="Gene3D" id="1.20.900.10">
    <property type="entry name" value="Dbl homology (DH) domain"/>
    <property type="match status" value="1"/>
</dbReference>
<dbReference type="EMBL" id="JASSZA010000001">
    <property type="protein sequence ID" value="KAK2118692.1"/>
    <property type="molecule type" value="Genomic_DNA"/>
</dbReference>
<dbReference type="InterPro" id="IPR035899">
    <property type="entry name" value="DBL_dom_sf"/>
</dbReference>